<evidence type="ECO:0000313" key="2">
    <source>
        <dbReference type="EMBL" id="TWR26362.1"/>
    </source>
</evidence>
<keyword evidence="3" id="KW-1185">Reference proteome</keyword>
<dbReference type="AlphaFoldDB" id="A0A563U4W6"/>
<keyword evidence="1" id="KW-1133">Transmembrane helix</keyword>
<dbReference type="EMBL" id="VOEJ01000007">
    <property type="protein sequence ID" value="TWR26362.1"/>
    <property type="molecule type" value="Genomic_DNA"/>
</dbReference>
<proteinExistence type="predicted"/>
<feature type="transmembrane region" description="Helical" evidence="1">
    <location>
        <begin position="42"/>
        <end position="62"/>
    </location>
</feature>
<dbReference type="RefSeq" id="WP_146382650.1">
    <property type="nucleotide sequence ID" value="NZ_VOEJ01000007.1"/>
</dbReference>
<reference evidence="2 3" key="1">
    <citation type="submission" date="2019-07" db="EMBL/GenBank/DDBJ databases">
        <authorList>
            <person name="Kim J."/>
        </authorList>
    </citation>
    <scope>NUCLEOTIDE SEQUENCE [LARGE SCALE GENOMIC DNA]</scope>
    <source>
        <strain evidence="3">dk17</strain>
    </source>
</reference>
<gene>
    <name evidence="2" type="ORF">FPZ43_14450</name>
</gene>
<name>A0A563U4W6_9SPHI</name>
<organism evidence="2 3">
    <name type="scientific">Mucilaginibacter pallidiroseus</name>
    <dbReference type="NCBI Taxonomy" id="2599295"/>
    <lineage>
        <taxon>Bacteria</taxon>
        <taxon>Pseudomonadati</taxon>
        <taxon>Bacteroidota</taxon>
        <taxon>Sphingobacteriia</taxon>
        <taxon>Sphingobacteriales</taxon>
        <taxon>Sphingobacteriaceae</taxon>
        <taxon>Mucilaginibacter</taxon>
    </lineage>
</organism>
<dbReference type="Proteomes" id="UP000320042">
    <property type="component" value="Unassembled WGS sequence"/>
</dbReference>
<accession>A0A563U4W6</accession>
<dbReference type="OrthoDB" id="790344at2"/>
<evidence type="ECO:0000313" key="3">
    <source>
        <dbReference type="Proteomes" id="UP000320042"/>
    </source>
</evidence>
<comment type="caution">
    <text evidence="2">The sequence shown here is derived from an EMBL/GenBank/DDBJ whole genome shotgun (WGS) entry which is preliminary data.</text>
</comment>
<evidence type="ECO:0000256" key="1">
    <source>
        <dbReference type="SAM" id="Phobius"/>
    </source>
</evidence>
<sequence length="241" mass="26627">MQDKDIDQLFGSGLQNFEVQPDERVWENIAYTINAGKRKKRMAWLSVAASLLVVAMAGVYFVKNHNSKEDKADQMISAVKSPIQKVIEVEQKQPVIAEAPAVDRTAIAAARFKIKHTNNQSRRVVKAALPIGEQSMAAPRGELLAAVVPGIETPIVEPAEFDDEDVQFKTRLNPAVQTPQKSMAAVAHKKPRIKTLGDLINVVVSKVDKRKDKLIEFTNTDGDEATITGINLGFMKIKKQD</sequence>
<protein>
    <submittedName>
        <fullName evidence="2">Uncharacterized protein</fullName>
    </submittedName>
</protein>
<keyword evidence="1" id="KW-0812">Transmembrane</keyword>
<keyword evidence="1" id="KW-0472">Membrane</keyword>